<name>A0A4C1ZRJ8_EUMVA</name>
<organism evidence="1 2">
    <name type="scientific">Eumeta variegata</name>
    <name type="common">Bagworm moth</name>
    <name type="synonym">Eumeta japonica</name>
    <dbReference type="NCBI Taxonomy" id="151549"/>
    <lineage>
        <taxon>Eukaryota</taxon>
        <taxon>Metazoa</taxon>
        <taxon>Ecdysozoa</taxon>
        <taxon>Arthropoda</taxon>
        <taxon>Hexapoda</taxon>
        <taxon>Insecta</taxon>
        <taxon>Pterygota</taxon>
        <taxon>Neoptera</taxon>
        <taxon>Endopterygota</taxon>
        <taxon>Lepidoptera</taxon>
        <taxon>Glossata</taxon>
        <taxon>Ditrysia</taxon>
        <taxon>Tineoidea</taxon>
        <taxon>Psychidae</taxon>
        <taxon>Oiketicinae</taxon>
        <taxon>Eumeta</taxon>
    </lineage>
</organism>
<accession>A0A4C1ZRJ8</accession>
<comment type="caution">
    <text evidence="1">The sequence shown here is derived from an EMBL/GenBank/DDBJ whole genome shotgun (WGS) entry which is preliminary data.</text>
</comment>
<protein>
    <submittedName>
        <fullName evidence="1">Uncharacterized protein</fullName>
    </submittedName>
</protein>
<evidence type="ECO:0000313" key="2">
    <source>
        <dbReference type="Proteomes" id="UP000299102"/>
    </source>
</evidence>
<dbReference type="Proteomes" id="UP000299102">
    <property type="component" value="Unassembled WGS sequence"/>
</dbReference>
<dbReference type="EMBL" id="BGZK01001990">
    <property type="protein sequence ID" value="GBP89307.1"/>
    <property type="molecule type" value="Genomic_DNA"/>
</dbReference>
<sequence length="92" mass="10489">MDLNPPALTLCGARGAKDRRHRHGDDIVLTHTEARSVILRSPDYLCAKITPIGHLERRICSRHSLFLIVDNIRARGPPWRLKPWAWAHPARA</sequence>
<proteinExistence type="predicted"/>
<gene>
    <name evidence="1" type="ORF">EVAR_65290_1</name>
</gene>
<dbReference type="AlphaFoldDB" id="A0A4C1ZRJ8"/>
<evidence type="ECO:0000313" key="1">
    <source>
        <dbReference type="EMBL" id="GBP89307.1"/>
    </source>
</evidence>
<reference evidence="1 2" key="1">
    <citation type="journal article" date="2019" name="Commun. Biol.">
        <title>The bagworm genome reveals a unique fibroin gene that provides high tensile strength.</title>
        <authorList>
            <person name="Kono N."/>
            <person name="Nakamura H."/>
            <person name="Ohtoshi R."/>
            <person name="Tomita M."/>
            <person name="Numata K."/>
            <person name="Arakawa K."/>
        </authorList>
    </citation>
    <scope>NUCLEOTIDE SEQUENCE [LARGE SCALE GENOMIC DNA]</scope>
</reference>
<keyword evidence="2" id="KW-1185">Reference proteome</keyword>